<evidence type="ECO:0000313" key="7">
    <source>
        <dbReference type="EMBL" id="CAE6378958.1"/>
    </source>
</evidence>
<keyword evidence="1" id="KW-0479">Metal-binding</keyword>
<feature type="transmembrane region" description="Helical" evidence="5">
    <location>
        <begin position="327"/>
        <end position="356"/>
    </location>
</feature>
<dbReference type="PROSITE" id="PS51292">
    <property type="entry name" value="ZF_RING_CH"/>
    <property type="match status" value="1"/>
</dbReference>
<feature type="transmembrane region" description="Helical" evidence="5">
    <location>
        <begin position="172"/>
        <end position="197"/>
    </location>
</feature>
<dbReference type="InterPro" id="IPR011016">
    <property type="entry name" value="Znf_RING-CH"/>
</dbReference>
<keyword evidence="5" id="KW-0812">Transmembrane</keyword>
<gene>
    <name evidence="7" type="ORF">RDB_LOCUS23919</name>
</gene>
<evidence type="ECO:0000256" key="1">
    <source>
        <dbReference type="ARBA" id="ARBA00022723"/>
    </source>
</evidence>
<dbReference type="Proteomes" id="UP000663840">
    <property type="component" value="Unassembled WGS sequence"/>
</dbReference>
<dbReference type="PANTHER" id="PTHR46347:SF1">
    <property type="entry name" value="RING_FYVE_PHD ZINC FINGER SUPERFAMILY PROTEIN"/>
    <property type="match status" value="1"/>
</dbReference>
<proteinExistence type="predicted"/>
<feature type="compositionally biased region" description="Polar residues" evidence="4">
    <location>
        <begin position="58"/>
        <end position="69"/>
    </location>
</feature>
<dbReference type="PANTHER" id="PTHR46347">
    <property type="entry name" value="RING/FYVE/PHD ZINC FINGER SUPERFAMILY PROTEIN"/>
    <property type="match status" value="1"/>
</dbReference>
<evidence type="ECO:0000313" key="8">
    <source>
        <dbReference type="Proteomes" id="UP000663840"/>
    </source>
</evidence>
<feature type="compositionally biased region" description="Basic residues" evidence="4">
    <location>
        <begin position="303"/>
        <end position="313"/>
    </location>
</feature>
<dbReference type="CDD" id="cd16495">
    <property type="entry name" value="RING_CH-C4HC3_MARCH"/>
    <property type="match status" value="1"/>
</dbReference>
<evidence type="ECO:0000256" key="5">
    <source>
        <dbReference type="SAM" id="Phobius"/>
    </source>
</evidence>
<evidence type="ECO:0000256" key="3">
    <source>
        <dbReference type="ARBA" id="ARBA00022833"/>
    </source>
</evidence>
<accession>A0A8H2WJT7</accession>
<evidence type="ECO:0000256" key="2">
    <source>
        <dbReference type="ARBA" id="ARBA00022771"/>
    </source>
</evidence>
<dbReference type="SUPFAM" id="SSF57850">
    <property type="entry name" value="RING/U-box"/>
    <property type="match status" value="1"/>
</dbReference>
<evidence type="ECO:0000256" key="4">
    <source>
        <dbReference type="SAM" id="MobiDB-lite"/>
    </source>
</evidence>
<dbReference type="InterPro" id="IPR013083">
    <property type="entry name" value="Znf_RING/FYVE/PHD"/>
</dbReference>
<feature type="region of interest" description="Disordered" evidence="4">
    <location>
        <begin position="291"/>
        <end position="313"/>
    </location>
</feature>
<feature type="domain" description="RING-CH-type" evidence="6">
    <location>
        <begin position="92"/>
        <end position="160"/>
    </location>
</feature>
<reference evidence="7" key="1">
    <citation type="submission" date="2021-01" db="EMBL/GenBank/DDBJ databases">
        <authorList>
            <person name="Kaushik A."/>
        </authorList>
    </citation>
    <scope>NUCLEOTIDE SEQUENCE</scope>
    <source>
        <strain evidence="7">AG1-1A</strain>
    </source>
</reference>
<dbReference type="SMART" id="SM00744">
    <property type="entry name" value="RINGv"/>
    <property type="match status" value="1"/>
</dbReference>
<name>A0A8H2WJT7_9AGAM</name>
<keyword evidence="5" id="KW-0472">Membrane</keyword>
<dbReference type="AlphaFoldDB" id="A0A8H2WJT7"/>
<feature type="compositionally biased region" description="Polar residues" evidence="4">
    <location>
        <begin position="1"/>
        <end position="15"/>
    </location>
</feature>
<feature type="transmembrane region" description="Helical" evidence="5">
    <location>
        <begin position="376"/>
        <end position="396"/>
    </location>
</feature>
<organism evidence="7 8">
    <name type="scientific">Rhizoctonia solani</name>
    <dbReference type="NCBI Taxonomy" id="456999"/>
    <lineage>
        <taxon>Eukaryota</taxon>
        <taxon>Fungi</taxon>
        <taxon>Dikarya</taxon>
        <taxon>Basidiomycota</taxon>
        <taxon>Agaricomycotina</taxon>
        <taxon>Agaricomycetes</taxon>
        <taxon>Cantharellales</taxon>
        <taxon>Ceratobasidiaceae</taxon>
        <taxon>Rhizoctonia</taxon>
    </lineage>
</organism>
<dbReference type="Gene3D" id="3.30.40.10">
    <property type="entry name" value="Zinc/RING finger domain, C3HC4 (zinc finger)"/>
    <property type="match status" value="1"/>
</dbReference>
<feature type="transmembrane region" description="Helical" evidence="5">
    <location>
        <begin position="451"/>
        <end position="471"/>
    </location>
</feature>
<dbReference type="Pfam" id="PF12906">
    <property type="entry name" value="RINGv"/>
    <property type="match status" value="1"/>
</dbReference>
<feature type="compositionally biased region" description="Basic and acidic residues" evidence="4">
    <location>
        <begin position="16"/>
        <end position="36"/>
    </location>
</feature>
<keyword evidence="5" id="KW-1133">Transmembrane helix</keyword>
<dbReference type="EMBL" id="CAJMWR010000458">
    <property type="protein sequence ID" value="CAE6378958.1"/>
    <property type="molecule type" value="Genomic_DNA"/>
</dbReference>
<feature type="region of interest" description="Disordered" evidence="4">
    <location>
        <begin position="1"/>
        <end position="93"/>
    </location>
</feature>
<comment type="caution">
    <text evidence="7">The sequence shown here is derived from an EMBL/GenBank/DDBJ whole genome shotgun (WGS) entry which is preliminary data.</text>
</comment>
<keyword evidence="2" id="KW-0863">Zinc-finger</keyword>
<keyword evidence="3" id="KW-0862">Zinc</keyword>
<dbReference type="GO" id="GO:0008270">
    <property type="term" value="F:zinc ion binding"/>
    <property type="evidence" value="ECO:0007669"/>
    <property type="project" value="UniProtKB-KW"/>
</dbReference>
<feature type="transmembrane region" description="Helical" evidence="5">
    <location>
        <begin position="217"/>
        <end position="235"/>
    </location>
</feature>
<protein>
    <recommendedName>
        <fullName evidence="6">RING-CH-type domain-containing protein</fullName>
    </recommendedName>
</protein>
<evidence type="ECO:0000259" key="6">
    <source>
        <dbReference type="PROSITE" id="PS51292"/>
    </source>
</evidence>
<sequence length="505" mass="56938">MDEQQCDSAGSSSAVEQHHSTYTEIRSRRYASDVAERIIASSDPSVPEDYEHVKAQSDNEPSITESSGRPATPPLATDPVTPVQEPAPESETKLPEERQCRICLAGAEEEAELGRLISPCLCRGSIRYVHVNCLKQWRVMSQNRSAFWSCPQCGFKYALARTRAVGLANSPVVLSTASVLLFTIIVLLSSFLGTYFVPDAEALSEPQMTNQRDSDSFFSASFGGVVISPFDYYAYSWDTAKDVFKLAVKTFSDISDLEEEYEFWKKDDEEPDRSDILDDSRYESVHTSSKGFKSTVKIPQKTRSQKKYPKRKIRSPPSRFERFVRWFIYRFMTGLGVVGILSFLNLLFSVGLIAPLRLFGGNWTRGQRRAAANDTATLLVFVVIIIGVARAIWLVYKLTRHIAQLLLRRAETAILEVGQVEEDTEPEPWGPYLRRVFHELPNRARAIPYRLLPSMIFGWIALALVQGWHAVRNWTRDAVGQMIQVGPQQGVPVVGHQRGVFLGDW</sequence>